<proteinExistence type="predicted"/>
<evidence type="ECO:0000313" key="5">
    <source>
        <dbReference type="Proteomes" id="UP000308197"/>
    </source>
</evidence>
<dbReference type="EMBL" id="ML212470">
    <property type="protein sequence ID" value="TFK78544.1"/>
    <property type="molecule type" value="Genomic_DNA"/>
</dbReference>
<organism evidence="4 5">
    <name type="scientific">Polyporus arcularius HHB13444</name>
    <dbReference type="NCBI Taxonomy" id="1314778"/>
    <lineage>
        <taxon>Eukaryota</taxon>
        <taxon>Fungi</taxon>
        <taxon>Dikarya</taxon>
        <taxon>Basidiomycota</taxon>
        <taxon>Agaricomycotina</taxon>
        <taxon>Agaricomycetes</taxon>
        <taxon>Polyporales</taxon>
        <taxon>Polyporaceae</taxon>
        <taxon>Polyporus</taxon>
    </lineage>
</organism>
<dbReference type="GO" id="GO:0046872">
    <property type="term" value="F:metal ion binding"/>
    <property type="evidence" value="ECO:0007669"/>
    <property type="project" value="UniProtKB-KW"/>
</dbReference>
<comment type="cofactor">
    <cofactor evidence="1">
        <name>a divalent metal cation</name>
        <dbReference type="ChEBI" id="CHEBI:60240"/>
    </cofactor>
</comment>
<evidence type="ECO:0000313" key="4">
    <source>
        <dbReference type="EMBL" id="TFK78544.1"/>
    </source>
</evidence>
<feature type="domain" description="DDE Tnp4" evidence="3">
    <location>
        <begin position="11"/>
        <end position="88"/>
    </location>
</feature>
<evidence type="ECO:0000259" key="3">
    <source>
        <dbReference type="Pfam" id="PF13359"/>
    </source>
</evidence>
<dbReference type="STRING" id="1314778.A0A5C3NMU6"/>
<dbReference type="InParanoid" id="A0A5C3NMU6"/>
<sequence>MIYLLISLPVGYPLTQYSIRPFQETDLTNDPEERALREEFNFKLSRLRVRIEHVFGRLKGRFPYLRYIYGFKTKHVYYIIEALLVVHNFLELRRDVAERIPHYNGREDDDVQEVLEDAFGRNRDRVQVSSSQLRRMGIARRKELLNRMRGGTGA</sequence>
<accession>A0A5C3NMU6</accession>
<dbReference type="InterPro" id="IPR027806">
    <property type="entry name" value="HARBI1_dom"/>
</dbReference>
<keyword evidence="2" id="KW-0479">Metal-binding</keyword>
<evidence type="ECO:0000256" key="2">
    <source>
        <dbReference type="ARBA" id="ARBA00022723"/>
    </source>
</evidence>
<reference evidence="4 5" key="1">
    <citation type="journal article" date="2019" name="Nat. Ecol. Evol.">
        <title>Megaphylogeny resolves global patterns of mushroom evolution.</title>
        <authorList>
            <person name="Varga T."/>
            <person name="Krizsan K."/>
            <person name="Foldi C."/>
            <person name="Dima B."/>
            <person name="Sanchez-Garcia M."/>
            <person name="Sanchez-Ramirez S."/>
            <person name="Szollosi G.J."/>
            <person name="Szarkandi J.G."/>
            <person name="Papp V."/>
            <person name="Albert L."/>
            <person name="Andreopoulos W."/>
            <person name="Angelini C."/>
            <person name="Antonin V."/>
            <person name="Barry K.W."/>
            <person name="Bougher N.L."/>
            <person name="Buchanan P."/>
            <person name="Buyck B."/>
            <person name="Bense V."/>
            <person name="Catcheside P."/>
            <person name="Chovatia M."/>
            <person name="Cooper J."/>
            <person name="Damon W."/>
            <person name="Desjardin D."/>
            <person name="Finy P."/>
            <person name="Geml J."/>
            <person name="Haridas S."/>
            <person name="Hughes K."/>
            <person name="Justo A."/>
            <person name="Karasinski D."/>
            <person name="Kautmanova I."/>
            <person name="Kiss B."/>
            <person name="Kocsube S."/>
            <person name="Kotiranta H."/>
            <person name="LaButti K.M."/>
            <person name="Lechner B.E."/>
            <person name="Liimatainen K."/>
            <person name="Lipzen A."/>
            <person name="Lukacs Z."/>
            <person name="Mihaltcheva S."/>
            <person name="Morgado L.N."/>
            <person name="Niskanen T."/>
            <person name="Noordeloos M.E."/>
            <person name="Ohm R.A."/>
            <person name="Ortiz-Santana B."/>
            <person name="Ovrebo C."/>
            <person name="Racz N."/>
            <person name="Riley R."/>
            <person name="Savchenko A."/>
            <person name="Shiryaev A."/>
            <person name="Soop K."/>
            <person name="Spirin V."/>
            <person name="Szebenyi C."/>
            <person name="Tomsovsky M."/>
            <person name="Tulloss R.E."/>
            <person name="Uehling J."/>
            <person name="Grigoriev I.V."/>
            <person name="Vagvolgyi C."/>
            <person name="Papp T."/>
            <person name="Martin F.M."/>
            <person name="Miettinen O."/>
            <person name="Hibbett D.S."/>
            <person name="Nagy L.G."/>
        </authorList>
    </citation>
    <scope>NUCLEOTIDE SEQUENCE [LARGE SCALE GENOMIC DNA]</scope>
    <source>
        <strain evidence="4 5">HHB13444</strain>
    </source>
</reference>
<dbReference type="Pfam" id="PF13359">
    <property type="entry name" value="DDE_Tnp_4"/>
    <property type="match status" value="1"/>
</dbReference>
<name>A0A5C3NMU6_9APHY</name>
<dbReference type="Proteomes" id="UP000308197">
    <property type="component" value="Unassembled WGS sequence"/>
</dbReference>
<protein>
    <recommendedName>
        <fullName evidence="3">DDE Tnp4 domain-containing protein</fullName>
    </recommendedName>
</protein>
<gene>
    <name evidence="4" type="ORF">K466DRAFT_507143</name>
</gene>
<keyword evidence="5" id="KW-1185">Reference proteome</keyword>
<dbReference type="AlphaFoldDB" id="A0A5C3NMU6"/>
<evidence type="ECO:0000256" key="1">
    <source>
        <dbReference type="ARBA" id="ARBA00001968"/>
    </source>
</evidence>